<evidence type="ECO:0000259" key="4">
    <source>
        <dbReference type="SMART" id="SM00082"/>
    </source>
</evidence>
<evidence type="ECO:0000256" key="2">
    <source>
        <dbReference type="ARBA" id="ARBA00022729"/>
    </source>
</evidence>
<dbReference type="Gene3D" id="3.80.10.10">
    <property type="entry name" value="Ribonuclease Inhibitor"/>
    <property type="match status" value="2"/>
</dbReference>
<dbReference type="AlphaFoldDB" id="A0A671MPM8"/>
<dbReference type="InterPro" id="IPR000483">
    <property type="entry name" value="Cys-rich_flank_reg_C"/>
</dbReference>
<dbReference type="GO" id="GO:0005886">
    <property type="term" value="C:plasma membrane"/>
    <property type="evidence" value="ECO:0007669"/>
    <property type="project" value="TreeGrafter"/>
</dbReference>
<feature type="domain" description="LRRCT" evidence="4">
    <location>
        <begin position="188"/>
        <end position="242"/>
    </location>
</feature>
<accession>A0A671MPM8</accession>
<dbReference type="Pfam" id="PF13855">
    <property type="entry name" value="LRR_8"/>
    <property type="match status" value="2"/>
</dbReference>
<dbReference type="PANTHER" id="PTHR24369">
    <property type="entry name" value="ANTIGEN BSP, PUTATIVE-RELATED"/>
    <property type="match status" value="1"/>
</dbReference>
<keyword evidence="3" id="KW-0677">Repeat</keyword>
<dbReference type="Proteomes" id="UP000472260">
    <property type="component" value="Unassembled WGS sequence"/>
</dbReference>
<keyword evidence="6" id="KW-1185">Reference proteome</keyword>
<dbReference type="SUPFAM" id="SSF52058">
    <property type="entry name" value="L domain-like"/>
    <property type="match status" value="1"/>
</dbReference>
<reference evidence="5" key="1">
    <citation type="submission" date="2025-08" db="UniProtKB">
        <authorList>
            <consortium name="Ensembl"/>
        </authorList>
    </citation>
    <scope>IDENTIFICATION</scope>
</reference>
<protein>
    <recommendedName>
        <fullName evidence="4">LRRCT domain-containing protein</fullName>
    </recommendedName>
</protein>
<organism evidence="5 6">
    <name type="scientific">Sinocyclocheilus anshuiensis</name>
    <dbReference type="NCBI Taxonomy" id="1608454"/>
    <lineage>
        <taxon>Eukaryota</taxon>
        <taxon>Metazoa</taxon>
        <taxon>Chordata</taxon>
        <taxon>Craniata</taxon>
        <taxon>Vertebrata</taxon>
        <taxon>Euteleostomi</taxon>
        <taxon>Actinopterygii</taxon>
        <taxon>Neopterygii</taxon>
        <taxon>Teleostei</taxon>
        <taxon>Ostariophysi</taxon>
        <taxon>Cypriniformes</taxon>
        <taxon>Cyprinidae</taxon>
        <taxon>Cyprininae</taxon>
        <taxon>Sinocyclocheilus</taxon>
    </lineage>
</organism>
<dbReference type="SMART" id="SM00369">
    <property type="entry name" value="LRR_TYP"/>
    <property type="match status" value="6"/>
</dbReference>
<name>A0A671MPM8_9TELE</name>
<keyword evidence="1" id="KW-0433">Leucine-rich repeat</keyword>
<dbReference type="InterPro" id="IPR032675">
    <property type="entry name" value="LRR_dom_sf"/>
</dbReference>
<evidence type="ECO:0000313" key="6">
    <source>
        <dbReference type="Proteomes" id="UP000472260"/>
    </source>
</evidence>
<evidence type="ECO:0000256" key="3">
    <source>
        <dbReference type="ARBA" id="ARBA00022737"/>
    </source>
</evidence>
<dbReference type="InterPro" id="IPR003591">
    <property type="entry name" value="Leu-rich_rpt_typical-subtyp"/>
</dbReference>
<dbReference type="PANTHER" id="PTHR24369:SF213">
    <property type="entry name" value="INSULIN LIKE GROWTH FACTOR BINDING PROTEIN ACID LABILE SUBUNIT"/>
    <property type="match status" value="1"/>
</dbReference>
<dbReference type="InterPro" id="IPR001611">
    <property type="entry name" value="Leu-rich_rpt"/>
</dbReference>
<dbReference type="InterPro" id="IPR050541">
    <property type="entry name" value="LRR_TM_domain-containing"/>
</dbReference>
<dbReference type="Pfam" id="PF00560">
    <property type="entry name" value="LRR_1"/>
    <property type="match status" value="1"/>
</dbReference>
<sequence>MICLLYAPGSTKVLMLTDGLIDSVDNMVLSELSNMSVLALSNNAISSIMENAFQNLSFLTTLSLDHNRISSQSLDSSTFSWLHRLETLQLGNNNLNDIDSSWFQSSLKTLQLEGNLLTGLNSTTFAHADLRNLETLDLSNNLIVYLGRDSFRGLPHLCRLDLSRNHLRSGPDAFSYLSWLSVLNLDLNRWSCTCELRELASFLKSYIQAPEKVLYNGQRMVCVNADNAAVQAVLELTDANCAPPNRNLTVEVVAKSNNTFQQYIRNVAIAIVFSFLGEYLMQMFDNKTFWLFSL</sequence>
<keyword evidence="2" id="KW-0732">Signal</keyword>
<evidence type="ECO:0000256" key="1">
    <source>
        <dbReference type="ARBA" id="ARBA00022614"/>
    </source>
</evidence>
<reference evidence="5" key="2">
    <citation type="submission" date="2025-09" db="UniProtKB">
        <authorList>
            <consortium name="Ensembl"/>
        </authorList>
    </citation>
    <scope>IDENTIFICATION</scope>
</reference>
<evidence type="ECO:0000313" key="5">
    <source>
        <dbReference type="Ensembl" id="ENSSANP00000035419.1"/>
    </source>
</evidence>
<proteinExistence type="predicted"/>
<dbReference type="PROSITE" id="PS51450">
    <property type="entry name" value="LRR"/>
    <property type="match status" value="2"/>
</dbReference>
<dbReference type="SMART" id="SM00082">
    <property type="entry name" value="LRRCT"/>
    <property type="match status" value="1"/>
</dbReference>
<dbReference type="Ensembl" id="ENSSANT00000037728.1">
    <property type="protein sequence ID" value="ENSSANP00000035419.1"/>
    <property type="gene ID" value="ENSSANG00000018142.1"/>
</dbReference>